<keyword evidence="2" id="KW-1185">Reference proteome</keyword>
<evidence type="ECO:0000313" key="1">
    <source>
        <dbReference type="EMBL" id="KAJ6816343.1"/>
    </source>
</evidence>
<organism evidence="1 2">
    <name type="scientific">Iris pallida</name>
    <name type="common">Sweet iris</name>
    <dbReference type="NCBI Taxonomy" id="29817"/>
    <lineage>
        <taxon>Eukaryota</taxon>
        <taxon>Viridiplantae</taxon>
        <taxon>Streptophyta</taxon>
        <taxon>Embryophyta</taxon>
        <taxon>Tracheophyta</taxon>
        <taxon>Spermatophyta</taxon>
        <taxon>Magnoliopsida</taxon>
        <taxon>Liliopsida</taxon>
        <taxon>Asparagales</taxon>
        <taxon>Iridaceae</taxon>
        <taxon>Iridoideae</taxon>
        <taxon>Irideae</taxon>
        <taxon>Iris</taxon>
    </lineage>
</organism>
<reference evidence="1" key="2">
    <citation type="submission" date="2023-04" db="EMBL/GenBank/DDBJ databases">
        <authorList>
            <person name="Bruccoleri R.E."/>
            <person name="Oakeley E.J."/>
            <person name="Faust A.-M."/>
            <person name="Dessus-Babus S."/>
            <person name="Altorfer M."/>
            <person name="Burckhardt D."/>
            <person name="Oertli M."/>
            <person name="Naumann U."/>
            <person name="Petersen F."/>
            <person name="Wong J."/>
        </authorList>
    </citation>
    <scope>NUCLEOTIDE SEQUENCE</scope>
    <source>
        <strain evidence="1">GSM-AAB239-AS_SAM_17_03QT</strain>
        <tissue evidence="1">Leaf</tissue>
    </source>
</reference>
<dbReference type="AlphaFoldDB" id="A0AAX6FJA0"/>
<reference evidence="1" key="1">
    <citation type="journal article" date="2023" name="GigaByte">
        <title>Genome assembly of the bearded iris, Iris pallida Lam.</title>
        <authorList>
            <person name="Bruccoleri R.E."/>
            <person name="Oakeley E.J."/>
            <person name="Faust A.M.E."/>
            <person name="Altorfer M."/>
            <person name="Dessus-Babus S."/>
            <person name="Burckhardt D."/>
            <person name="Oertli M."/>
            <person name="Naumann U."/>
            <person name="Petersen F."/>
            <person name="Wong J."/>
        </authorList>
    </citation>
    <scope>NUCLEOTIDE SEQUENCE</scope>
    <source>
        <strain evidence="1">GSM-AAB239-AS_SAM_17_03QT</strain>
    </source>
</reference>
<dbReference type="Proteomes" id="UP001140949">
    <property type="component" value="Unassembled WGS sequence"/>
</dbReference>
<gene>
    <name evidence="1" type="ORF">M6B38_416180</name>
</gene>
<accession>A0AAX6FJA0</accession>
<dbReference type="EMBL" id="JANAVB010028200">
    <property type="protein sequence ID" value="KAJ6816343.1"/>
    <property type="molecule type" value="Genomic_DNA"/>
</dbReference>
<evidence type="ECO:0000313" key="2">
    <source>
        <dbReference type="Proteomes" id="UP001140949"/>
    </source>
</evidence>
<protein>
    <submittedName>
        <fullName evidence="1">CASP-like protein 1B1</fullName>
    </submittedName>
</protein>
<comment type="caution">
    <text evidence="1">The sequence shown here is derived from an EMBL/GenBank/DDBJ whole genome shotgun (WGS) entry which is preliminary data.</text>
</comment>
<name>A0AAX6FJA0_IRIPA</name>
<sequence>MNEMKNDAVWRQMLLPKATKKMVSLLPVLLRVAVVLLTLAAALAMGLNRQSRSITVAIVGTTPIIQAFVAKFQHPLPLFTL</sequence>
<proteinExistence type="predicted"/>